<name>A0AA41X4P7_9ALTE</name>
<keyword evidence="4" id="KW-1185">Reference proteome</keyword>
<dbReference type="RefSeq" id="WP_254102809.1">
    <property type="nucleotide sequence ID" value="NZ_JANATA010000290.1"/>
</dbReference>
<dbReference type="SUPFAM" id="SSF52172">
    <property type="entry name" value="CheY-like"/>
    <property type="match status" value="1"/>
</dbReference>
<comment type="caution">
    <text evidence="3">The sequence shown here is derived from an EMBL/GenBank/DDBJ whole genome shotgun (WGS) entry which is preliminary data.</text>
</comment>
<evidence type="ECO:0000256" key="1">
    <source>
        <dbReference type="PROSITE-ProRule" id="PRU00169"/>
    </source>
</evidence>
<dbReference type="GO" id="GO:0000160">
    <property type="term" value="P:phosphorelay signal transduction system"/>
    <property type="evidence" value="ECO:0007669"/>
    <property type="project" value="InterPro"/>
</dbReference>
<organism evidence="3 4">
    <name type="scientific">Opacimonas viscosa</name>
    <dbReference type="NCBI Taxonomy" id="2961944"/>
    <lineage>
        <taxon>Bacteria</taxon>
        <taxon>Pseudomonadati</taxon>
        <taxon>Pseudomonadota</taxon>
        <taxon>Gammaproteobacteria</taxon>
        <taxon>Alteromonadales</taxon>
        <taxon>Alteromonadaceae</taxon>
        <taxon>Opacimonas</taxon>
    </lineage>
</organism>
<feature type="modified residue" description="4-aspartylphosphate" evidence="1">
    <location>
        <position position="61"/>
    </location>
</feature>
<dbReference type="InterPro" id="IPR001789">
    <property type="entry name" value="Sig_transdc_resp-reg_receiver"/>
</dbReference>
<evidence type="ECO:0000313" key="3">
    <source>
        <dbReference type="EMBL" id="MCP3429978.1"/>
    </source>
</evidence>
<dbReference type="InterPro" id="IPR011006">
    <property type="entry name" value="CheY-like_superfamily"/>
</dbReference>
<dbReference type="AlphaFoldDB" id="A0AA41X4P7"/>
<dbReference type="PROSITE" id="PS50110">
    <property type="entry name" value="RESPONSE_REGULATORY"/>
    <property type="match status" value="1"/>
</dbReference>
<reference evidence="3" key="1">
    <citation type="submission" date="2022-07" db="EMBL/GenBank/DDBJ databases">
        <title>Characterization of the Novel Bacterium Alteromonas immobilis LMIT006 and Alteromonas gregis LMIT007.</title>
        <authorList>
            <person name="Lin X."/>
        </authorList>
    </citation>
    <scope>NUCLEOTIDE SEQUENCE</scope>
    <source>
        <strain evidence="3">LMIT007</strain>
    </source>
</reference>
<proteinExistence type="predicted"/>
<evidence type="ECO:0000313" key="4">
    <source>
        <dbReference type="Proteomes" id="UP001165413"/>
    </source>
</evidence>
<dbReference type="Proteomes" id="UP001165413">
    <property type="component" value="Unassembled WGS sequence"/>
</dbReference>
<sequence length="80" mass="8937">KNLKPQVIFESCLIVEDSLLIAMDVKKKITSLGAQRVFVAGTTSRARKYLQNERPSVVVLDINLGNETTIELARELGEKH</sequence>
<dbReference type="Gene3D" id="3.40.50.2300">
    <property type="match status" value="1"/>
</dbReference>
<feature type="domain" description="Response regulatory" evidence="2">
    <location>
        <begin position="11"/>
        <end position="80"/>
    </location>
</feature>
<dbReference type="Pfam" id="PF00072">
    <property type="entry name" value="Response_reg"/>
    <property type="match status" value="1"/>
</dbReference>
<feature type="non-terminal residue" evidence="3">
    <location>
        <position position="1"/>
    </location>
</feature>
<dbReference type="EMBL" id="JANATA010000290">
    <property type="protein sequence ID" value="MCP3429978.1"/>
    <property type="molecule type" value="Genomic_DNA"/>
</dbReference>
<evidence type="ECO:0000259" key="2">
    <source>
        <dbReference type="PROSITE" id="PS50110"/>
    </source>
</evidence>
<protein>
    <submittedName>
        <fullName evidence="3">Response regulator</fullName>
    </submittedName>
</protein>
<keyword evidence="1" id="KW-0597">Phosphoprotein</keyword>
<accession>A0AA41X4P7</accession>
<gene>
    <name evidence="3" type="ORF">NLF92_13635</name>
</gene>
<feature type="non-terminal residue" evidence="3">
    <location>
        <position position="80"/>
    </location>
</feature>